<sequence length="103" mass="10681">MTTQPNGEQKQNPDPQRQNMSNNPEVIQATTPIIIACIGGIISVYVIVAGVLISQTIAKIENTNRNSPNMQTALTTIVTTGFGVAGTALGGAAGLASKSDKKE</sequence>
<evidence type="ECO:0000313" key="3">
    <source>
        <dbReference type="EMBL" id="MDR9893986.1"/>
    </source>
</evidence>
<keyword evidence="2" id="KW-0812">Transmembrane</keyword>
<dbReference type="RefSeq" id="WP_208339674.1">
    <property type="nucleotide sequence ID" value="NZ_CAWQFN010000556.1"/>
</dbReference>
<keyword evidence="2" id="KW-0472">Membrane</keyword>
<dbReference type="AlphaFoldDB" id="A0AAP5I3E7"/>
<accession>A0AAP5I3E7</accession>
<evidence type="ECO:0000313" key="4">
    <source>
        <dbReference type="Proteomes" id="UP000667802"/>
    </source>
</evidence>
<keyword evidence="4" id="KW-1185">Reference proteome</keyword>
<proteinExistence type="predicted"/>
<dbReference type="Proteomes" id="UP000667802">
    <property type="component" value="Unassembled WGS sequence"/>
</dbReference>
<evidence type="ECO:0000256" key="1">
    <source>
        <dbReference type="SAM" id="MobiDB-lite"/>
    </source>
</evidence>
<evidence type="ECO:0000256" key="2">
    <source>
        <dbReference type="SAM" id="Phobius"/>
    </source>
</evidence>
<feature type="transmembrane region" description="Helical" evidence="2">
    <location>
        <begin position="33"/>
        <end position="53"/>
    </location>
</feature>
<organism evidence="3 4">
    <name type="scientific">Aetokthonos hydrillicola Thurmond2011</name>
    <dbReference type="NCBI Taxonomy" id="2712845"/>
    <lineage>
        <taxon>Bacteria</taxon>
        <taxon>Bacillati</taxon>
        <taxon>Cyanobacteriota</taxon>
        <taxon>Cyanophyceae</taxon>
        <taxon>Nostocales</taxon>
        <taxon>Hapalosiphonaceae</taxon>
        <taxon>Aetokthonos</taxon>
    </lineage>
</organism>
<keyword evidence="2" id="KW-1133">Transmembrane helix</keyword>
<protein>
    <submittedName>
        <fullName evidence="3">Uncharacterized protein</fullName>
    </submittedName>
</protein>
<comment type="caution">
    <text evidence="3">The sequence shown here is derived from an EMBL/GenBank/DDBJ whole genome shotgun (WGS) entry which is preliminary data.</text>
</comment>
<feature type="region of interest" description="Disordered" evidence="1">
    <location>
        <begin position="1"/>
        <end position="24"/>
    </location>
</feature>
<dbReference type="EMBL" id="JAALHA020000001">
    <property type="protein sequence ID" value="MDR9893986.1"/>
    <property type="molecule type" value="Genomic_DNA"/>
</dbReference>
<gene>
    <name evidence="3" type="ORF">G7B40_005285</name>
</gene>
<name>A0AAP5I3E7_9CYAN</name>
<reference evidence="4" key="1">
    <citation type="journal article" date="2021" name="Science">
        <title>Hunting the eagle killer: A cyanobacterial neurotoxin causes vacuolar myelinopathy.</title>
        <authorList>
            <person name="Breinlinger S."/>
            <person name="Phillips T.J."/>
            <person name="Haram B.N."/>
            <person name="Mares J."/>
            <person name="Martinez Yerena J.A."/>
            <person name="Hrouzek P."/>
            <person name="Sobotka R."/>
            <person name="Henderson W.M."/>
            <person name="Schmieder P."/>
            <person name="Williams S.M."/>
            <person name="Lauderdale J.D."/>
            <person name="Wilde H.D."/>
            <person name="Gerrin W."/>
            <person name="Kust A."/>
            <person name="Washington J.W."/>
            <person name="Wagner C."/>
            <person name="Geier B."/>
            <person name="Liebeke M."/>
            <person name="Enke H."/>
            <person name="Niedermeyer T.H.J."/>
            <person name="Wilde S.B."/>
        </authorList>
    </citation>
    <scope>NUCLEOTIDE SEQUENCE [LARGE SCALE GENOMIC DNA]</scope>
    <source>
        <strain evidence="4">Thurmond2011</strain>
    </source>
</reference>
<feature type="transmembrane region" description="Helical" evidence="2">
    <location>
        <begin position="74"/>
        <end position="96"/>
    </location>
</feature>